<dbReference type="SUPFAM" id="SSF46894">
    <property type="entry name" value="C-terminal effector domain of the bipartite response regulators"/>
    <property type="match status" value="1"/>
</dbReference>
<dbReference type="Gene3D" id="1.10.10.10">
    <property type="entry name" value="Winged helix-like DNA-binding domain superfamily/Winged helix DNA-binding domain"/>
    <property type="match status" value="1"/>
</dbReference>
<protein>
    <submittedName>
        <fullName evidence="5">LuxR C-terminal-related transcriptional regulator</fullName>
    </submittedName>
</protein>
<feature type="domain" description="HTH luxR-type" evidence="4">
    <location>
        <begin position="277"/>
        <end position="342"/>
    </location>
</feature>
<accession>A0ABY8XLA2</accession>
<sequence length="344" mass="35019">MTTADDDVDAPAMESALSGGLVALLAQHPEPDAPLVAELVRSVCDVDHVALVDIDADVCSVLAASGPDLLTVGTNSPVAVSSRLVAVAAGRVWSSADLRGESGFDRPIDQLALTLGFRAGAGVPLVVRGRTVGAVLLSCTESGRDWSPVVAAITSSTGLLAAALGFGRGPGEPLRVAVVHPDLLVAHGLARIVERGLPAQVDVASGGWDPRLDEIVANADVIVTGSGVDWTAPSDRLVIVHDELGARSGNTVYRDEAPATLVAAVARASGAAGSAPPAASGPALTARESSLLRELAAGRPYKEIAARLRLSPATVRSYSRGLYAKLGVHSRGEAVAKASRNGLL</sequence>
<dbReference type="InterPro" id="IPR016032">
    <property type="entry name" value="Sig_transdc_resp-reg_C-effctor"/>
</dbReference>
<dbReference type="Pfam" id="PF00196">
    <property type="entry name" value="GerE"/>
    <property type="match status" value="1"/>
</dbReference>
<dbReference type="EMBL" id="CP127173">
    <property type="protein sequence ID" value="WIV56404.1"/>
    <property type="molecule type" value="Genomic_DNA"/>
</dbReference>
<keyword evidence="6" id="KW-1185">Reference proteome</keyword>
<evidence type="ECO:0000313" key="5">
    <source>
        <dbReference type="EMBL" id="WIV56404.1"/>
    </source>
</evidence>
<name>A0ABY8XLA2_9PSEU</name>
<evidence type="ECO:0000256" key="2">
    <source>
        <dbReference type="ARBA" id="ARBA00023125"/>
    </source>
</evidence>
<keyword evidence="3" id="KW-0804">Transcription</keyword>
<evidence type="ECO:0000313" key="6">
    <source>
        <dbReference type="Proteomes" id="UP001227101"/>
    </source>
</evidence>
<reference evidence="5 6" key="1">
    <citation type="submission" date="2023-06" db="EMBL/GenBank/DDBJ databases">
        <authorList>
            <person name="Oyuntsetseg B."/>
            <person name="Kim S.B."/>
        </authorList>
    </citation>
    <scope>NUCLEOTIDE SEQUENCE [LARGE SCALE GENOMIC DNA]</scope>
    <source>
        <strain evidence="5 6">2-2</strain>
    </source>
</reference>
<dbReference type="PROSITE" id="PS50043">
    <property type="entry name" value="HTH_LUXR_2"/>
    <property type="match status" value="1"/>
</dbReference>
<evidence type="ECO:0000256" key="3">
    <source>
        <dbReference type="ARBA" id="ARBA00023163"/>
    </source>
</evidence>
<dbReference type="SMART" id="SM00421">
    <property type="entry name" value="HTH_LUXR"/>
    <property type="match status" value="1"/>
</dbReference>
<dbReference type="PANTHER" id="PTHR44688:SF16">
    <property type="entry name" value="DNA-BINDING TRANSCRIPTIONAL ACTIVATOR DEVR_DOSR"/>
    <property type="match status" value="1"/>
</dbReference>
<dbReference type="InterPro" id="IPR029016">
    <property type="entry name" value="GAF-like_dom_sf"/>
</dbReference>
<dbReference type="InterPro" id="IPR000792">
    <property type="entry name" value="Tscrpt_reg_LuxR_C"/>
</dbReference>
<dbReference type="Pfam" id="PF01590">
    <property type="entry name" value="GAF"/>
    <property type="match status" value="1"/>
</dbReference>
<proteinExistence type="predicted"/>
<dbReference type="SUPFAM" id="SSF55781">
    <property type="entry name" value="GAF domain-like"/>
    <property type="match status" value="1"/>
</dbReference>
<keyword evidence="2" id="KW-0238">DNA-binding</keyword>
<dbReference type="Gene3D" id="3.30.450.40">
    <property type="match status" value="1"/>
</dbReference>
<dbReference type="InterPro" id="IPR003018">
    <property type="entry name" value="GAF"/>
</dbReference>
<dbReference type="PRINTS" id="PR00038">
    <property type="entry name" value="HTHLUXR"/>
</dbReference>
<dbReference type="InterPro" id="IPR036388">
    <property type="entry name" value="WH-like_DNA-bd_sf"/>
</dbReference>
<dbReference type="Proteomes" id="UP001227101">
    <property type="component" value="Chromosome"/>
</dbReference>
<dbReference type="RefSeq" id="WP_285453543.1">
    <property type="nucleotide sequence ID" value="NZ_CP127173.1"/>
</dbReference>
<evidence type="ECO:0000256" key="1">
    <source>
        <dbReference type="ARBA" id="ARBA00023015"/>
    </source>
</evidence>
<evidence type="ECO:0000259" key="4">
    <source>
        <dbReference type="PROSITE" id="PS50043"/>
    </source>
</evidence>
<gene>
    <name evidence="5" type="ORF">QP939_47715</name>
</gene>
<dbReference type="PANTHER" id="PTHR44688">
    <property type="entry name" value="DNA-BINDING TRANSCRIPTIONAL ACTIVATOR DEVR_DOSR"/>
    <property type="match status" value="1"/>
</dbReference>
<dbReference type="CDD" id="cd06170">
    <property type="entry name" value="LuxR_C_like"/>
    <property type="match status" value="1"/>
</dbReference>
<keyword evidence="1" id="KW-0805">Transcription regulation</keyword>
<organism evidence="5 6">
    <name type="scientific">Amycolatopsis nalaikhensis</name>
    <dbReference type="NCBI Taxonomy" id="715472"/>
    <lineage>
        <taxon>Bacteria</taxon>
        <taxon>Bacillati</taxon>
        <taxon>Actinomycetota</taxon>
        <taxon>Actinomycetes</taxon>
        <taxon>Pseudonocardiales</taxon>
        <taxon>Pseudonocardiaceae</taxon>
        <taxon>Amycolatopsis</taxon>
    </lineage>
</organism>